<dbReference type="InterPro" id="IPR008147">
    <property type="entry name" value="Gln_synt_N"/>
</dbReference>
<feature type="binding site" evidence="14">
    <location>
        <position position="272"/>
    </location>
    <ligand>
        <name>Mg(2+)</name>
        <dbReference type="ChEBI" id="CHEBI:18420"/>
        <label>1</label>
    </ligand>
</feature>
<evidence type="ECO:0000256" key="5">
    <source>
        <dbReference type="ARBA" id="ARBA00021364"/>
    </source>
</evidence>
<feature type="binding site" evidence="12">
    <location>
        <position position="363"/>
    </location>
    <ligand>
        <name>L-glutamate</name>
        <dbReference type="ChEBI" id="CHEBI:29985"/>
    </ligand>
</feature>
<evidence type="ECO:0000256" key="2">
    <source>
        <dbReference type="ARBA" id="ARBA00009897"/>
    </source>
</evidence>
<dbReference type="NCBIfam" id="TIGR00653">
    <property type="entry name" value="GlnA"/>
    <property type="match status" value="1"/>
</dbReference>
<evidence type="ECO:0000256" key="3">
    <source>
        <dbReference type="ARBA" id="ARBA00011354"/>
    </source>
</evidence>
<evidence type="ECO:0000259" key="19">
    <source>
        <dbReference type="PROSITE" id="PS51986"/>
    </source>
</evidence>
<keyword evidence="7 18" id="KW-0436">Ligase</keyword>
<feature type="binding site" evidence="14">
    <location>
        <position position="132"/>
    </location>
    <ligand>
        <name>Mg(2+)</name>
        <dbReference type="ChEBI" id="CHEBI:18420"/>
        <label>1</label>
    </ligand>
</feature>
<feature type="binding site" evidence="12">
    <location>
        <position position="342"/>
    </location>
    <ligand>
        <name>L-glutamate</name>
        <dbReference type="ChEBI" id="CHEBI:29985"/>
    </ligand>
</feature>
<dbReference type="GO" id="GO:0004356">
    <property type="term" value="F:glutamine synthetase activity"/>
    <property type="evidence" value="ECO:0007669"/>
    <property type="project" value="UniProtKB-EC"/>
</dbReference>
<dbReference type="SUPFAM" id="SSF54368">
    <property type="entry name" value="Glutamine synthetase, N-terminal domain"/>
    <property type="match status" value="1"/>
</dbReference>
<dbReference type="PANTHER" id="PTHR43407:SF1">
    <property type="entry name" value="LENGSIN"/>
    <property type="match status" value="1"/>
</dbReference>
<dbReference type="PANTHER" id="PTHR43407">
    <property type="entry name" value="GLUTAMINE SYNTHETASE"/>
    <property type="match status" value="1"/>
</dbReference>
<dbReference type="GO" id="GO:0019740">
    <property type="term" value="P:nitrogen utilization"/>
    <property type="evidence" value="ECO:0007669"/>
    <property type="project" value="TreeGrafter"/>
</dbReference>
<evidence type="ECO:0000256" key="6">
    <source>
        <dbReference type="ARBA" id="ARBA00022490"/>
    </source>
</evidence>
<dbReference type="KEGG" id="scs:Sta7437_1933"/>
<feature type="modified residue" description="O-AMP-tyrosine" evidence="15">
    <location>
        <position position="401"/>
    </location>
</feature>
<dbReference type="Pfam" id="PF03951">
    <property type="entry name" value="Gln-synt_N"/>
    <property type="match status" value="1"/>
</dbReference>
<evidence type="ECO:0000256" key="18">
    <source>
        <dbReference type="RuleBase" id="RU004356"/>
    </source>
</evidence>
<dbReference type="InterPro" id="IPR027302">
    <property type="entry name" value="Gln_synth_N_conserv_site"/>
</dbReference>
<dbReference type="PROSITE" id="PS51986">
    <property type="entry name" value="GS_BETA_GRASP"/>
    <property type="match status" value="1"/>
</dbReference>
<dbReference type="PROSITE" id="PS00180">
    <property type="entry name" value="GLNA_1"/>
    <property type="match status" value="1"/>
</dbReference>
<evidence type="ECO:0000259" key="20">
    <source>
        <dbReference type="PROSITE" id="PS51987"/>
    </source>
</evidence>
<dbReference type="InterPro" id="IPR027303">
    <property type="entry name" value="Gln_synth_gly_rich_site"/>
</dbReference>
<evidence type="ECO:0000256" key="8">
    <source>
        <dbReference type="ARBA" id="ARBA00022741"/>
    </source>
</evidence>
<sequence>MAETPQEVLKMIQDNNIKIIDLKFIDMPGIWQHCSFYYDQIEESSFVDGVAFDGSSIRGWKAINESDMSMVPDPKTAWIDPFYAEPTLSMICSIKEPRTGEWYSRDPRSIAKKALDFLNNTGIGDVAFFGPEAEFFVFDDVRFDQAENKSYYYVDSVEGRWNSGREEAGGNLGYKPRYKEGYFPVAPTDTLQDMRTEMLLTMADCNVPIEKHHHEVATGGQNELGIRFAPIIEAADNLMIYKYVIKNVAKKYGKSVTFMPKPLFNDNGSGMHTHMSIWKSGQPLFWGDGYANLSKMALNAIGGILKHAPALLAITNPTTNSYKRLVPGFEAPVNLAYSQGNRSASVRIPLSGSNPKAKRFEFRCPDATSNPYLSFAAMLCAAVDGIKNEIDPGEPLDVDIYDLSPEELSKIPSTPGSLEEALEALEKDHSFLTDTGVFTEDFIQNWIEYKLDNEVNPMRLRPHPYEFSLYYDC</sequence>
<dbReference type="RefSeq" id="WP_015193159.1">
    <property type="nucleotide sequence ID" value="NC_019748.1"/>
</dbReference>
<dbReference type="GO" id="GO:0016020">
    <property type="term" value="C:membrane"/>
    <property type="evidence" value="ECO:0007669"/>
    <property type="project" value="TreeGrafter"/>
</dbReference>
<accession>K9XSH2</accession>
<dbReference type="InterPro" id="IPR036651">
    <property type="entry name" value="Gln_synt_N_sf"/>
</dbReference>
<dbReference type="STRING" id="111780.Sta7437_1933"/>
<dbReference type="InterPro" id="IPR004809">
    <property type="entry name" value="Gln_synth_I"/>
</dbReference>
<dbReference type="SUPFAM" id="SSF55931">
    <property type="entry name" value="Glutamine synthetase/guanido kinase"/>
    <property type="match status" value="1"/>
</dbReference>
<keyword evidence="8 13" id="KW-0547">Nucleotide-binding</keyword>
<evidence type="ECO:0000256" key="16">
    <source>
        <dbReference type="PROSITE-ProRule" id="PRU01330"/>
    </source>
</evidence>
<feature type="binding site" evidence="13">
    <location>
        <begin position="274"/>
        <end position="276"/>
    </location>
    <ligand>
        <name>ATP</name>
        <dbReference type="ChEBI" id="CHEBI:30616"/>
    </ligand>
</feature>
<feature type="binding site" evidence="12">
    <location>
        <position position="330"/>
    </location>
    <ligand>
        <name>L-glutamate</name>
        <dbReference type="ChEBI" id="CHEBI:29985"/>
    </ligand>
</feature>
<evidence type="ECO:0000256" key="12">
    <source>
        <dbReference type="PIRSR" id="PIRSR604809-1"/>
    </source>
</evidence>
<feature type="binding site" evidence="14">
    <location>
        <position position="215"/>
    </location>
    <ligand>
        <name>Mg(2+)</name>
        <dbReference type="ChEBI" id="CHEBI:18420"/>
        <label>1</label>
    </ligand>
</feature>
<keyword evidence="14" id="KW-0479">Metal-binding</keyword>
<feature type="binding site" evidence="13">
    <location>
        <position position="210"/>
    </location>
    <ligand>
        <name>ATP</name>
        <dbReference type="ChEBI" id="CHEBI:30616"/>
    </ligand>
</feature>
<feature type="binding site" evidence="14">
    <location>
        <position position="223"/>
    </location>
    <ligand>
        <name>Mg(2+)</name>
        <dbReference type="ChEBI" id="CHEBI:18420"/>
        <label>1</label>
    </ligand>
</feature>
<feature type="domain" description="GS catalytic" evidence="20">
    <location>
        <begin position="107"/>
        <end position="473"/>
    </location>
</feature>
<comment type="subunit">
    <text evidence="3">Oligomer of 12 subunits arranged in the form of two hexagons.</text>
</comment>
<dbReference type="Gene3D" id="3.30.590.10">
    <property type="entry name" value="Glutamine synthetase/guanido kinase, catalytic domain"/>
    <property type="match status" value="1"/>
</dbReference>
<dbReference type="PATRIC" id="fig|111780.3.peg.2022"/>
<keyword evidence="14" id="KW-0460">Magnesium</keyword>
<evidence type="ECO:0000313" key="22">
    <source>
        <dbReference type="Proteomes" id="UP000010473"/>
    </source>
</evidence>
<dbReference type="PROSITE" id="PS51987">
    <property type="entry name" value="GS_CATALYTIC"/>
    <property type="match status" value="1"/>
</dbReference>
<evidence type="ECO:0000256" key="10">
    <source>
        <dbReference type="ARBA" id="ARBA00045640"/>
    </source>
</evidence>
<dbReference type="Pfam" id="PF00120">
    <property type="entry name" value="Gln-synt_C"/>
    <property type="match status" value="1"/>
</dbReference>
<dbReference type="HOGENOM" id="CLU_017290_1_2_3"/>
<evidence type="ECO:0000256" key="15">
    <source>
        <dbReference type="PIRSR" id="PIRSR604809-50"/>
    </source>
</evidence>
<dbReference type="EC" id="6.3.1.2" evidence="4 18"/>
<protein>
    <recommendedName>
        <fullName evidence="5 18">Glutamine synthetase</fullName>
        <ecNumber evidence="4 18">6.3.1.2</ecNumber>
    </recommendedName>
</protein>
<feature type="domain" description="GS beta-grasp" evidence="19">
    <location>
        <begin position="15"/>
        <end position="100"/>
    </location>
</feature>
<evidence type="ECO:0000256" key="14">
    <source>
        <dbReference type="PIRSR" id="PIRSR604809-3"/>
    </source>
</evidence>
<comment type="cofactor">
    <cofactor evidence="14">
        <name>Mg(2+)</name>
        <dbReference type="ChEBI" id="CHEBI:18420"/>
    </cofactor>
    <text evidence="14">Binds 2 Mg(2+) ions per subunit.</text>
</comment>
<dbReference type="PROSITE" id="PS00181">
    <property type="entry name" value="GLNA_ATP"/>
    <property type="match status" value="1"/>
</dbReference>
<proteinExistence type="inferred from homology"/>
<feature type="binding site" evidence="14">
    <location>
        <position position="361"/>
    </location>
    <ligand>
        <name>Mg(2+)</name>
        <dbReference type="ChEBI" id="CHEBI:18420"/>
        <label>1</label>
    </ligand>
</feature>
<comment type="function">
    <text evidence="10">Involved in nitrogen metabolism via ammonium assimilation. Catalyzes the ATP-dependent biosynthesis of glutamine from glutamate and ammonia.</text>
</comment>
<dbReference type="OrthoDB" id="9807095at2"/>
<dbReference type="Gene3D" id="3.10.20.70">
    <property type="entry name" value="Glutamine synthetase, N-terminal domain"/>
    <property type="match status" value="1"/>
</dbReference>
<evidence type="ECO:0000256" key="13">
    <source>
        <dbReference type="PIRSR" id="PIRSR604809-2"/>
    </source>
</evidence>
<dbReference type="GO" id="GO:0005524">
    <property type="term" value="F:ATP binding"/>
    <property type="evidence" value="ECO:0007669"/>
    <property type="project" value="UniProtKB-KW"/>
</dbReference>
<gene>
    <name evidence="21" type="ordered locus">Sta7437_1933</name>
</gene>
<feature type="binding site" evidence="13">
    <location>
        <position position="356"/>
    </location>
    <ligand>
        <name>ATP</name>
        <dbReference type="ChEBI" id="CHEBI:30616"/>
    </ligand>
</feature>
<evidence type="ECO:0000256" key="17">
    <source>
        <dbReference type="RuleBase" id="RU000384"/>
    </source>
</evidence>
<feature type="binding site" evidence="14">
    <location>
        <position position="134"/>
    </location>
    <ligand>
        <name>Mg(2+)</name>
        <dbReference type="ChEBI" id="CHEBI:18420"/>
        <label>1</label>
    </ligand>
</feature>
<dbReference type="eggNOG" id="COG0174">
    <property type="taxonomic scope" value="Bacteria"/>
</dbReference>
<dbReference type="GO" id="GO:0046872">
    <property type="term" value="F:metal ion binding"/>
    <property type="evidence" value="ECO:0007669"/>
    <property type="project" value="UniProtKB-KW"/>
</dbReference>
<dbReference type="InterPro" id="IPR014746">
    <property type="entry name" value="Gln_synth/guanido_kin_cat_dom"/>
</dbReference>
<evidence type="ECO:0000256" key="7">
    <source>
        <dbReference type="ARBA" id="ARBA00022598"/>
    </source>
</evidence>
<comment type="catalytic activity">
    <reaction evidence="11 18">
        <text>L-glutamate + NH4(+) + ATP = L-glutamine + ADP + phosphate + H(+)</text>
        <dbReference type="Rhea" id="RHEA:16169"/>
        <dbReference type="ChEBI" id="CHEBI:15378"/>
        <dbReference type="ChEBI" id="CHEBI:28938"/>
        <dbReference type="ChEBI" id="CHEBI:29985"/>
        <dbReference type="ChEBI" id="CHEBI:30616"/>
        <dbReference type="ChEBI" id="CHEBI:43474"/>
        <dbReference type="ChEBI" id="CHEBI:58359"/>
        <dbReference type="ChEBI" id="CHEBI:456216"/>
        <dbReference type="EC" id="6.3.1.2"/>
    </reaction>
</comment>
<dbReference type="SMART" id="SM01230">
    <property type="entry name" value="Gln-synt_C"/>
    <property type="match status" value="1"/>
</dbReference>
<dbReference type="GO" id="GO:0005737">
    <property type="term" value="C:cytoplasm"/>
    <property type="evidence" value="ECO:0007669"/>
    <property type="project" value="UniProtKB-SubCell"/>
</dbReference>
<dbReference type="InterPro" id="IPR008146">
    <property type="entry name" value="Gln_synth_cat_dom"/>
</dbReference>
<dbReference type="EMBL" id="CP003653">
    <property type="protein sequence ID" value="AFZ35488.1"/>
    <property type="molecule type" value="Genomic_DNA"/>
</dbReference>
<comment type="subcellular location">
    <subcellularLocation>
        <location evidence="1">Cytoplasm</location>
    </subcellularLocation>
</comment>
<dbReference type="FunFam" id="3.30.590.10:FF:000001">
    <property type="entry name" value="Glutamine synthetase"/>
    <property type="match status" value="1"/>
</dbReference>
<dbReference type="GO" id="GO:0006542">
    <property type="term" value="P:glutamine biosynthetic process"/>
    <property type="evidence" value="ECO:0007669"/>
    <property type="project" value="InterPro"/>
</dbReference>
<comment type="similarity">
    <text evidence="2 16 17">Belongs to the glutamine synthetase family.</text>
</comment>
<evidence type="ECO:0000256" key="1">
    <source>
        <dbReference type="ARBA" id="ARBA00004496"/>
    </source>
</evidence>
<evidence type="ECO:0000256" key="9">
    <source>
        <dbReference type="ARBA" id="ARBA00022840"/>
    </source>
</evidence>
<evidence type="ECO:0000313" key="21">
    <source>
        <dbReference type="EMBL" id="AFZ35488.1"/>
    </source>
</evidence>
<keyword evidence="15" id="KW-0597">Phosphoprotein</keyword>
<dbReference type="Proteomes" id="UP000010473">
    <property type="component" value="Chromosome"/>
</dbReference>
<feature type="binding site" evidence="12">
    <location>
        <position position="324"/>
    </location>
    <ligand>
        <name>L-glutamate</name>
        <dbReference type="ChEBI" id="CHEBI:29985"/>
    </ligand>
</feature>
<reference evidence="22" key="1">
    <citation type="journal article" date="2013" name="Proc. Natl. Acad. Sci. U.S.A.">
        <title>Improving the coverage of the cyanobacterial phylum using diversity-driven genome sequencing.</title>
        <authorList>
            <person name="Shih P.M."/>
            <person name="Wu D."/>
            <person name="Latifi A."/>
            <person name="Axen S.D."/>
            <person name="Fewer D.P."/>
            <person name="Talla E."/>
            <person name="Calteau A."/>
            <person name="Cai F."/>
            <person name="Tandeau de Marsac N."/>
            <person name="Rippka R."/>
            <person name="Herdman M."/>
            <person name="Sivonen K."/>
            <person name="Coursin T."/>
            <person name="Laurent T."/>
            <person name="Goodwin L."/>
            <person name="Nolan M."/>
            <person name="Davenport K.W."/>
            <person name="Han C.S."/>
            <person name="Rubin E.M."/>
            <person name="Eisen J.A."/>
            <person name="Woyke T."/>
            <person name="Gugger M."/>
            <person name="Kerfeld C.A."/>
        </authorList>
    </citation>
    <scope>NUCLEOTIDE SEQUENCE [LARGE SCALE GENOMIC DNA]</scope>
    <source>
        <strain evidence="22">ATCC 29371 / PCC 7437</strain>
    </source>
</reference>
<evidence type="ECO:0000256" key="11">
    <source>
        <dbReference type="ARBA" id="ARBA00049436"/>
    </source>
</evidence>
<dbReference type="AlphaFoldDB" id="K9XSH2"/>
<keyword evidence="6" id="KW-0963">Cytoplasm</keyword>
<feature type="binding site" evidence="13">
    <location>
        <position position="342"/>
    </location>
    <ligand>
        <name>ATP</name>
        <dbReference type="ChEBI" id="CHEBI:30616"/>
    </ligand>
</feature>
<name>K9XSH2_STAC7</name>
<keyword evidence="22" id="KW-1185">Reference proteome</keyword>
<keyword evidence="9 13" id="KW-0067">ATP-binding</keyword>
<feature type="binding site" evidence="12">
    <location>
        <begin position="267"/>
        <end position="268"/>
    </location>
    <ligand>
        <name>L-glutamate</name>
        <dbReference type="ChEBI" id="CHEBI:29985"/>
    </ligand>
</feature>
<organism evidence="21 22">
    <name type="scientific">Stanieria cyanosphaera (strain ATCC 29371 / PCC 7437)</name>
    <dbReference type="NCBI Taxonomy" id="111780"/>
    <lineage>
        <taxon>Bacteria</taxon>
        <taxon>Bacillati</taxon>
        <taxon>Cyanobacteriota</taxon>
        <taxon>Cyanophyceae</taxon>
        <taxon>Pleurocapsales</taxon>
        <taxon>Dermocarpellaceae</taxon>
        <taxon>Stanieria</taxon>
    </lineage>
</organism>
<evidence type="ECO:0000256" key="4">
    <source>
        <dbReference type="ARBA" id="ARBA00012937"/>
    </source>
</evidence>